<accession>A0A0D4ZYV0</accession>
<proteinExistence type="predicted"/>
<organism evidence="1">
    <name type="scientific">Sphingomonas sp. NS2</name>
    <dbReference type="NCBI Taxonomy" id="908605"/>
    <lineage>
        <taxon>Bacteria</taxon>
        <taxon>Pseudomonadati</taxon>
        <taxon>Pseudomonadota</taxon>
        <taxon>Alphaproteobacteria</taxon>
        <taxon>Sphingomonadales</taxon>
        <taxon>Sphingomonadaceae</taxon>
        <taxon>Sphingomonas</taxon>
    </lineage>
</organism>
<sequence length="121" mass="13140">MAKGIERLVLDAAAAHAEDLALMAKHIVDVTLKAAVLRAIAENPDAFGLDTNCSLLDAMGVVYEEMNDPCVHEFVREALEANLSLPAEKRAGRSLTPDRWREITLAMLSHLQPPVQGKPAN</sequence>
<evidence type="ECO:0000313" key="1">
    <source>
        <dbReference type="EMBL" id="AJW29329.1"/>
    </source>
</evidence>
<protein>
    <submittedName>
        <fullName evidence="1">Uncharacterized protein</fullName>
    </submittedName>
</protein>
<reference evidence="1" key="1">
    <citation type="submission" date="2014-06" db="EMBL/GenBank/DDBJ databases">
        <title>Molecular and ecological studies on carbamate pesticide degrading bacteria isolated from agricultural soils.</title>
        <authorList>
            <person name="Kim D.-U."/>
            <person name="Ka J.-O."/>
        </authorList>
    </citation>
    <scope>NUCLEOTIDE SEQUENCE</scope>
    <source>
        <strain evidence="1">NS2</strain>
        <plasmid evidence="1">201</plasmid>
    </source>
</reference>
<geneLocation type="plasmid" evidence="1">
    <name>201</name>
</geneLocation>
<dbReference type="AlphaFoldDB" id="A0A0D4ZYV0"/>
<name>A0A0D4ZYV0_9SPHN</name>
<gene>
    <name evidence="1" type="ORF">plasmid201_141</name>
</gene>
<dbReference type="EMBL" id="KM017070">
    <property type="protein sequence ID" value="AJW29329.1"/>
    <property type="molecule type" value="Genomic_DNA"/>
</dbReference>
<keyword evidence="1" id="KW-0614">Plasmid</keyword>